<feature type="transmembrane region" description="Helical" evidence="5">
    <location>
        <begin position="111"/>
        <end position="130"/>
    </location>
</feature>
<keyword evidence="7" id="KW-1185">Reference proteome</keyword>
<dbReference type="EMBL" id="JBHTLQ010000029">
    <property type="protein sequence ID" value="MFD1191514.1"/>
    <property type="molecule type" value="Genomic_DNA"/>
</dbReference>
<comment type="caution">
    <text evidence="6">The sequence shown here is derived from an EMBL/GenBank/DDBJ whole genome shotgun (WGS) entry which is preliminary data.</text>
</comment>
<dbReference type="RefSeq" id="WP_374345510.1">
    <property type="nucleotide sequence ID" value="NZ_JBHTLQ010000029.1"/>
</dbReference>
<keyword evidence="2 5" id="KW-0812">Transmembrane</keyword>
<sequence length="136" mass="14694">MTVELTMAAWVLVLAFVQILLFDFARTSQYGMKWNTSARDGQMPALSAGAERLQRAQANLFETLPLFLGAVLIAHLADIHTPMTALGAQIYLGARVLYVPLYAFGVPQIRSLVWIAGIVGLGMVAAPVLMASTPFS</sequence>
<dbReference type="PANTHER" id="PTHR35371">
    <property type="entry name" value="INNER MEMBRANE PROTEIN"/>
    <property type="match status" value="1"/>
</dbReference>
<evidence type="ECO:0000256" key="5">
    <source>
        <dbReference type="SAM" id="Phobius"/>
    </source>
</evidence>
<evidence type="ECO:0000313" key="6">
    <source>
        <dbReference type="EMBL" id="MFD1191514.1"/>
    </source>
</evidence>
<dbReference type="InterPro" id="IPR023352">
    <property type="entry name" value="MAPEG-like_dom_sf"/>
</dbReference>
<dbReference type="Gene3D" id="1.20.120.550">
    <property type="entry name" value="Membrane associated eicosanoid/glutathione metabolism-like domain"/>
    <property type="match status" value="1"/>
</dbReference>
<gene>
    <name evidence="6" type="ORF">ACFQ27_13065</name>
</gene>
<evidence type="ECO:0000256" key="1">
    <source>
        <dbReference type="ARBA" id="ARBA00004370"/>
    </source>
</evidence>
<comment type="subcellular location">
    <subcellularLocation>
        <location evidence="1">Membrane</location>
    </subcellularLocation>
</comment>
<dbReference type="SUPFAM" id="SSF161084">
    <property type="entry name" value="MAPEG domain-like"/>
    <property type="match status" value="1"/>
</dbReference>
<accession>A0ABW3T2X4</accession>
<evidence type="ECO:0000313" key="7">
    <source>
        <dbReference type="Proteomes" id="UP001597216"/>
    </source>
</evidence>
<dbReference type="Proteomes" id="UP001597216">
    <property type="component" value="Unassembled WGS sequence"/>
</dbReference>
<feature type="transmembrane region" description="Helical" evidence="5">
    <location>
        <begin position="83"/>
        <end position="104"/>
    </location>
</feature>
<reference evidence="7" key="1">
    <citation type="journal article" date="2019" name="Int. J. Syst. Evol. Microbiol.">
        <title>The Global Catalogue of Microorganisms (GCM) 10K type strain sequencing project: providing services to taxonomists for standard genome sequencing and annotation.</title>
        <authorList>
            <consortium name="The Broad Institute Genomics Platform"/>
            <consortium name="The Broad Institute Genome Sequencing Center for Infectious Disease"/>
            <person name="Wu L."/>
            <person name="Ma J."/>
        </authorList>
    </citation>
    <scope>NUCLEOTIDE SEQUENCE [LARGE SCALE GENOMIC DNA]</scope>
    <source>
        <strain evidence="7">CCUG 55074</strain>
    </source>
</reference>
<proteinExistence type="predicted"/>
<dbReference type="Pfam" id="PF01124">
    <property type="entry name" value="MAPEG"/>
    <property type="match status" value="1"/>
</dbReference>
<evidence type="ECO:0000256" key="4">
    <source>
        <dbReference type="ARBA" id="ARBA00023136"/>
    </source>
</evidence>
<keyword evidence="4 5" id="KW-0472">Membrane</keyword>
<protein>
    <submittedName>
        <fullName evidence="6">MAPEG family protein</fullName>
    </submittedName>
</protein>
<evidence type="ECO:0000256" key="2">
    <source>
        <dbReference type="ARBA" id="ARBA00022692"/>
    </source>
</evidence>
<evidence type="ECO:0000256" key="3">
    <source>
        <dbReference type="ARBA" id="ARBA00022989"/>
    </source>
</evidence>
<feature type="transmembrane region" description="Helical" evidence="5">
    <location>
        <begin position="6"/>
        <end position="25"/>
    </location>
</feature>
<feature type="transmembrane region" description="Helical" evidence="5">
    <location>
        <begin position="60"/>
        <end position="77"/>
    </location>
</feature>
<dbReference type="PANTHER" id="PTHR35371:SF1">
    <property type="entry name" value="BLR7753 PROTEIN"/>
    <property type="match status" value="1"/>
</dbReference>
<organism evidence="6 7">
    <name type="scientific">Phenylobacterium conjunctum</name>
    <dbReference type="NCBI Taxonomy" id="1298959"/>
    <lineage>
        <taxon>Bacteria</taxon>
        <taxon>Pseudomonadati</taxon>
        <taxon>Pseudomonadota</taxon>
        <taxon>Alphaproteobacteria</taxon>
        <taxon>Caulobacterales</taxon>
        <taxon>Caulobacteraceae</taxon>
        <taxon>Phenylobacterium</taxon>
    </lineage>
</organism>
<dbReference type="InterPro" id="IPR001129">
    <property type="entry name" value="Membr-assoc_MAPEG"/>
</dbReference>
<keyword evidence="3 5" id="KW-1133">Transmembrane helix</keyword>
<name>A0ABW3T2X4_9CAUL</name>